<evidence type="ECO:0000256" key="8">
    <source>
        <dbReference type="PIRSR" id="PIRSR609451-50"/>
    </source>
</evidence>
<dbReference type="Pfam" id="PF06433">
    <property type="entry name" value="Me-amine-dh_H"/>
    <property type="match status" value="1"/>
</dbReference>
<keyword evidence="7" id="KW-0560">Oxidoreductase</keyword>
<comment type="caution">
    <text evidence="10">The sequence shown here is derived from an EMBL/GenBank/DDBJ whole genome shotgun (WGS) entry which is preliminary data.</text>
</comment>
<dbReference type="Proteomes" id="UP000032675">
    <property type="component" value="Unassembled WGS sequence"/>
</dbReference>
<keyword evidence="4" id="KW-0732">Signal</keyword>
<organism evidence="10 11">
    <name type="scientific">Komagataeibacter europaeus NBRC 3261</name>
    <dbReference type="NCBI Taxonomy" id="1234669"/>
    <lineage>
        <taxon>Bacteria</taxon>
        <taxon>Pseudomonadati</taxon>
        <taxon>Pseudomonadota</taxon>
        <taxon>Alphaproteobacteria</taxon>
        <taxon>Acetobacterales</taxon>
        <taxon>Acetobacteraceae</taxon>
        <taxon>Komagataeibacter</taxon>
    </lineage>
</organism>
<evidence type="ECO:0000256" key="9">
    <source>
        <dbReference type="SAM" id="MobiDB-lite"/>
    </source>
</evidence>
<keyword evidence="5" id="KW-0574">Periplasm</keyword>
<evidence type="ECO:0000256" key="6">
    <source>
        <dbReference type="ARBA" id="ARBA00022982"/>
    </source>
</evidence>
<dbReference type="GO" id="GO:0030058">
    <property type="term" value="F:aliphatic amine dehydrogenase activity"/>
    <property type="evidence" value="ECO:0007669"/>
    <property type="project" value="InterPro"/>
</dbReference>
<feature type="region of interest" description="Disordered" evidence="9">
    <location>
        <begin position="268"/>
        <end position="287"/>
    </location>
</feature>
<evidence type="ECO:0000256" key="4">
    <source>
        <dbReference type="ARBA" id="ARBA00022729"/>
    </source>
</evidence>
<feature type="disulfide bond" evidence="8">
    <location>
        <begin position="178"/>
        <end position="193"/>
    </location>
</feature>
<comment type="similarity">
    <text evidence="2">Belongs to the aromatic amine dehydrogenase heavy chain family.</text>
</comment>
<name>A0A0D6Q2B3_KOMEU</name>
<dbReference type="GO" id="GO:0042597">
    <property type="term" value="C:periplasmic space"/>
    <property type="evidence" value="ECO:0007669"/>
    <property type="project" value="UniProtKB-SubCell"/>
</dbReference>
<keyword evidence="3" id="KW-0813">Transport</keyword>
<feature type="compositionally biased region" description="Low complexity" evidence="9">
    <location>
        <begin position="268"/>
        <end position="280"/>
    </location>
</feature>
<proteinExistence type="inferred from homology"/>
<evidence type="ECO:0000313" key="10">
    <source>
        <dbReference type="EMBL" id="GAN97584.1"/>
    </source>
</evidence>
<keyword evidence="8" id="KW-1015">Disulfide bond</keyword>
<dbReference type="InterPro" id="IPR015943">
    <property type="entry name" value="WD40/YVTN_repeat-like_dom_sf"/>
</dbReference>
<comment type="subcellular location">
    <subcellularLocation>
        <location evidence="1">Periplasm</location>
    </subcellularLocation>
</comment>
<dbReference type="InterPro" id="IPR009451">
    <property type="entry name" value="Metamine_DH_Hvc"/>
</dbReference>
<dbReference type="RefSeq" id="WP_010507375.1">
    <property type="nucleotide sequence ID" value="NZ_BANI01000181.1"/>
</dbReference>
<evidence type="ECO:0000313" key="11">
    <source>
        <dbReference type="Proteomes" id="UP000032675"/>
    </source>
</evidence>
<evidence type="ECO:0000256" key="7">
    <source>
        <dbReference type="ARBA" id="ARBA00023002"/>
    </source>
</evidence>
<reference evidence="10 11" key="1">
    <citation type="submission" date="2012-11" db="EMBL/GenBank/DDBJ databases">
        <title>Whole genome sequence of Gluconacetobacter europaeus NBRC3261.</title>
        <authorList>
            <person name="Azuma Y."/>
            <person name="Higashiura N."/>
            <person name="Hirakawa H."/>
            <person name="Matsushita K."/>
        </authorList>
    </citation>
    <scope>NUCLEOTIDE SEQUENCE [LARGE SCALE GENOMIC DNA]</scope>
    <source>
        <strain evidence="10 11">NBRC 3261</strain>
    </source>
</reference>
<dbReference type="SUPFAM" id="SSF50969">
    <property type="entry name" value="YVTN repeat-like/Quinoprotein amine dehydrogenase"/>
    <property type="match status" value="1"/>
</dbReference>
<dbReference type="InterPro" id="IPR011044">
    <property type="entry name" value="Quino_amine_DH_bsu"/>
</dbReference>
<dbReference type="Gene3D" id="2.130.10.10">
    <property type="entry name" value="YVTN repeat-like/Quinoprotein amine dehydrogenase"/>
    <property type="match status" value="1"/>
</dbReference>
<evidence type="ECO:0000256" key="5">
    <source>
        <dbReference type="ARBA" id="ARBA00022764"/>
    </source>
</evidence>
<keyword evidence="6" id="KW-0249">Electron transport</keyword>
<evidence type="ECO:0000256" key="1">
    <source>
        <dbReference type="ARBA" id="ARBA00004418"/>
    </source>
</evidence>
<protein>
    <submittedName>
        <fullName evidence="10">Methylamine dehydrogenase heavy chain/amine dehydrogenase</fullName>
    </submittedName>
</protein>
<sequence>MTCFSRPRYLLLASVIGMGVSVGDMAKAIPPVLQPEQSDVASLPPMGDHSVLVATGEQSFTLYDGDKGRILGTLPAEMVDNIAIAPDRKDIYVAVTMWSRGDHGTREDFLRDYDAHTLDLTHEIELPPRGLAVFKQQNLELSQDGHWAFVFDMSPATGVTVVDLHEHKAARTVDIPGCALIFPWAHDGFSTICGDGSLTNVALAGNNVNVTHSKPFFDANRDPVFEQSQVDRKTGKALFISYTGQVYPVTLGATPVMGKTWSLQAAAGQSAAGTGQQEQAWRPGGDQPFAWHEADNRLYVLMHVGGYWTHKQEGTEVWVYDVTTQHLLQRIDLPSPAKGITVSPDTANPQIYAMLASKKMAILSATTGQVEKTVEAKASGISIVPQP</sequence>
<dbReference type="AlphaFoldDB" id="A0A0D6Q2B3"/>
<evidence type="ECO:0000256" key="3">
    <source>
        <dbReference type="ARBA" id="ARBA00022448"/>
    </source>
</evidence>
<dbReference type="EMBL" id="BANI01000181">
    <property type="protein sequence ID" value="GAN97584.1"/>
    <property type="molecule type" value="Genomic_DNA"/>
</dbReference>
<gene>
    <name evidence="10" type="ORF">Geu3261_0209_002</name>
</gene>
<evidence type="ECO:0000256" key="2">
    <source>
        <dbReference type="ARBA" id="ARBA00010548"/>
    </source>
</evidence>
<accession>A0A0D6Q2B3</accession>